<dbReference type="Proteomes" id="UP000011668">
    <property type="component" value="Unassembled WGS sequence"/>
</dbReference>
<name>L8X1I9_THACA</name>
<organism evidence="1 2">
    <name type="scientific">Thanatephorus cucumeris (strain AG1-IA)</name>
    <name type="common">Rice sheath blight fungus</name>
    <name type="synonym">Rhizoctonia solani</name>
    <dbReference type="NCBI Taxonomy" id="983506"/>
    <lineage>
        <taxon>Eukaryota</taxon>
        <taxon>Fungi</taxon>
        <taxon>Dikarya</taxon>
        <taxon>Basidiomycota</taxon>
        <taxon>Agaricomycotina</taxon>
        <taxon>Agaricomycetes</taxon>
        <taxon>Cantharellales</taxon>
        <taxon>Ceratobasidiaceae</taxon>
        <taxon>Rhizoctonia</taxon>
        <taxon>Rhizoctonia solani AG-1</taxon>
    </lineage>
</organism>
<evidence type="ECO:0000313" key="2">
    <source>
        <dbReference type="Proteomes" id="UP000011668"/>
    </source>
</evidence>
<evidence type="ECO:0000313" key="1">
    <source>
        <dbReference type="EMBL" id="ELU42484.1"/>
    </source>
</evidence>
<protein>
    <submittedName>
        <fullName evidence="1">Uncharacterized protein</fullName>
    </submittedName>
</protein>
<sequence length="310" mass="35219">MRAITDKHRVNDPIHMIQELSPDTFSIWITAGYGEEYRFLATGLKGNPDRVNETKAWRHVPQARTRFSFVSTGARLCSGNLTNTPSKLVVSAPRFRSTKKNHKKNRRLLTRIRVGYRFPDRLGPPNNQKYGNSSRTNYKENTAFTPLFRDNEVSCRQRARSPCQYALTCPNTRLRVGPWWQYALAVLDRQAAKGYTVPIRADSALLLALLGFGSAYVCVPSFDTARRVWIVLGFQTRVYAGTLKYRSGVVCVKMGAPVECRRYQGVRVERYKRSPSVRPVGVWLAKTARTMGASFLDLKIEQMMSINASN</sequence>
<keyword evidence="2" id="KW-1185">Reference proteome</keyword>
<accession>L8X1I9</accession>
<dbReference type="HOGENOM" id="CLU_897658_0_0_1"/>
<dbReference type="EMBL" id="AFRT01000802">
    <property type="protein sequence ID" value="ELU42484.1"/>
    <property type="molecule type" value="Genomic_DNA"/>
</dbReference>
<proteinExistence type="predicted"/>
<comment type="caution">
    <text evidence="1">The sequence shown here is derived from an EMBL/GenBank/DDBJ whole genome shotgun (WGS) entry which is preliminary data.</text>
</comment>
<reference evidence="1 2" key="1">
    <citation type="journal article" date="2013" name="Nat. Commun.">
        <title>The evolution and pathogenic mechanisms of the rice sheath blight pathogen.</title>
        <authorList>
            <person name="Zheng A."/>
            <person name="Lin R."/>
            <person name="Xu L."/>
            <person name="Qin P."/>
            <person name="Tang C."/>
            <person name="Ai P."/>
            <person name="Zhang D."/>
            <person name="Liu Y."/>
            <person name="Sun Z."/>
            <person name="Feng H."/>
            <person name="Wang Y."/>
            <person name="Chen Y."/>
            <person name="Liang X."/>
            <person name="Fu R."/>
            <person name="Li Q."/>
            <person name="Zhang J."/>
            <person name="Yu X."/>
            <person name="Xie Z."/>
            <person name="Ding L."/>
            <person name="Guan P."/>
            <person name="Tang J."/>
            <person name="Liang Y."/>
            <person name="Wang S."/>
            <person name="Deng Q."/>
            <person name="Li S."/>
            <person name="Zhu J."/>
            <person name="Wang L."/>
            <person name="Liu H."/>
            <person name="Li P."/>
        </authorList>
    </citation>
    <scope>NUCLEOTIDE SEQUENCE [LARGE SCALE GENOMIC DNA]</scope>
    <source>
        <strain evidence="2">AG-1 IA</strain>
    </source>
</reference>
<gene>
    <name evidence="1" type="ORF">AG1IA_03504</name>
</gene>
<dbReference type="AlphaFoldDB" id="L8X1I9"/>